<feature type="repeat" description="TPR" evidence="5">
    <location>
        <begin position="787"/>
        <end position="820"/>
    </location>
</feature>
<dbReference type="AlphaFoldDB" id="A0A420EQG2"/>
<dbReference type="InterPro" id="IPR016032">
    <property type="entry name" value="Sig_transdc_resp-reg_C-effctor"/>
</dbReference>
<evidence type="ECO:0000313" key="9">
    <source>
        <dbReference type="Proteomes" id="UP000285744"/>
    </source>
</evidence>
<dbReference type="PRINTS" id="PR00364">
    <property type="entry name" value="DISEASERSIST"/>
</dbReference>
<feature type="repeat" description="TPR" evidence="5">
    <location>
        <begin position="747"/>
        <end position="780"/>
    </location>
</feature>
<dbReference type="Pfam" id="PF13424">
    <property type="entry name" value="TPR_12"/>
    <property type="match status" value="3"/>
</dbReference>
<dbReference type="SUPFAM" id="SSF52540">
    <property type="entry name" value="P-loop containing nucleoside triphosphate hydrolases"/>
    <property type="match status" value="1"/>
</dbReference>
<keyword evidence="4" id="KW-0804">Transcription</keyword>
<name>A0A420EQG2_9ACTN</name>
<dbReference type="PROSITE" id="PS51755">
    <property type="entry name" value="OMPR_PHOB"/>
    <property type="match status" value="1"/>
</dbReference>
<keyword evidence="2" id="KW-0805">Transcription regulation</keyword>
<dbReference type="GO" id="GO:0006355">
    <property type="term" value="P:regulation of DNA-templated transcription"/>
    <property type="evidence" value="ECO:0007669"/>
    <property type="project" value="InterPro"/>
</dbReference>
<evidence type="ECO:0000256" key="6">
    <source>
        <dbReference type="PROSITE-ProRule" id="PRU01091"/>
    </source>
</evidence>
<evidence type="ECO:0000256" key="5">
    <source>
        <dbReference type="PROSITE-ProRule" id="PRU00339"/>
    </source>
</evidence>
<feature type="repeat" description="TPR" evidence="5">
    <location>
        <begin position="827"/>
        <end position="860"/>
    </location>
</feature>
<dbReference type="Gene3D" id="1.25.40.10">
    <property type="entry name" value="Tetratricopeptide repeat domain"/>
    <property type="match status" value="3"/>
</dbReference>
<dbReference type="Gene3D" id="1.10.10.10">
    <property type="entry name" value="Winged helix-like DNA-binding domain superfamily/Winged helix DNA-binding domain"/>
    <property type="match status" value="1"/>
</dbReference>
<dbReference type="EMBL" id="RAQQ01000042">
    <property type="protein sequence ID" value="RKF22919.1"/>
    <property type="molecule type" value="Genomic_DNA"/>
</dbReference>
<dbReference type="InterPro" id="IPR005158">
    <property type="entry name" value="BTAD"/>
</dbReference>
<dbReference type="InterPro" id="IPR019734">
    <property type="entry name" value="TPR_rpt"/>
</dbReference>
<sequence length="1008" mass="110798">MEVRLLGAVEARAAGQPLALGPPKQRAVFAALAVDAGRPVRVETLVDRVWEDPPPAEARNALYAHIMRIRRLLARAAELDGSAARLDRRPAGYLLELDSDRVDLHRFQRLVDQARDGRYDDTQRVTLLRQALDLWRGDPVADLSGGWFARLRDGLQQHRLAAVVAWARAELRLGNHDAVLGRLSDLVVDHPLVEPLVAVSMQALHAAGRGAEALAHYAVTRARLAEELGTDPGPELRNLHRAILRGEPVLVGRDIARPVPRQLPTPPPSFTGRTRELAALDQMWDAATVVISAIDGMAGVGKTALAIHVAHRIADRYPDGQLFVDLYGHTPGMSPREPGEVLDQLLRSLGVPGPQVPAGLQERAGLYRTRLADQRMLIVLDNAATEAQVAPLLPGAPGCLVLITSRHRLTGLDHTGALSLDILPTTDGVELFERTVGRDRLGSPPTELLVEVVELCGRLPLAIRIAAARLRSRPSWSLYHLVLRLRDEEHRLAELDAGRRSVTAALDLSYRHLNRAQQDAYRLLGRHPGPDIEQYALAALLGVSLRQAGRTVDQLLDTHLLQEPVPGRYRFHDLVRTHAAGMAGPDQAAIDAALARLLDHYRETAARATAIAYPYARRPPPLGPPAEAPTVDLPDQAAALDWLDAELPNLLAAAHHASAHGMTAYLPYLSTTLHRHLHTRGRYPTAEVLHHQALASARTAGRPADELTAWNDLGHIHRSQGRNAEAIDDFRQALRMARATGERAGELDALAGLGDVHRSQGRFADATDCYRQVLRIAEETDHRRGTLDALHGLGHIHRRQGRPEQAIDHLEQVLRIARETGHRPRELDALNGLGLVHRTQRRQARAAEYYRQALALARETGHHRGELDALNGLGDILRAQGRYPEAVAHFRQLLDLAREARDRNLEFEARQGLGRIRYATGDPAIAADQHARALALADELGQPLDQARAHDGLAHAQHALGRFESARDHWRQALALLTKLGVDQTEDEETSTDAVRAHLARLDPASAE</sequence>
<dbReference type="GO" id="GO:0003677">
    <property type="term" value="F:DNA binding"/>
    <property type="evidence" value="ECO:0007669"/>
    <property type="project" value="UniProtKB-UniRule"/>
</dbReference>
<dbReference type="OrthoDB" id="7628974at2"/>
<keyword evidence="3 6" id="KW-0238">DNA-binding</keyword>
<evidence type="ECO:0000256" key="2">
    <source>
        <dbReference type="ARBA" id="ARBA00023015"/>
    </source>
</evidence>
<dbReference type="Pfam" id="PF03704">
    <property type="entry name" value="BTAD"/>
    <property type="match status" value="1"/>
</dbReference>
<dbReference type="InterPro" id="IPR051677">
    <property type="entry name" value="AfsR-DnrI-RedD_regulator"/>
</dbReference>
<dbReference type="GO" id="GO:0043531">
    <property type="term" value="F:ADP binding"/>
    <property type="evidence" value="ECO:0007669"/>
    <property type="project" value="InterPro"/>
</dbReference>
<feature type="domain" description="OmpR/PhoB-type" evidence="7">
    <location>
        <begin position="1"/>
        <end position="97"/>
    </location>
</feature>
<dbReference type="CDD" id="cd15831">
    <property type="entry name" value="BTAD"/>
    <property type="match status" value="1"/>
</dbReference>
<evidence type="ECO:0000256" key="4">
    <source>
        <dbReference type="ARBA" id="ARBA00023163"/>
    </source>
</evidence>
<dbReference type="Proteomes" id="UP000285744">
    <property type="component" value="Unassembled WGS sequence"/>
</dbReference>
<dbReference type="Pfam" id="PF00486">
    <property type="entry name" value="Trans_reg_C"/>
    <property type="match status" value="1"/>
</dbReference>
<dbReference type="SUPFAM" id="SSF46894">
    <property type="entry name" value="C-terminal effector domain of the bipartite response regulators"/>
    <property type="match status" value="1"/>
</dbReference>
<evidence type="ECO:0000256" key="3">
    <source>
        <dbReference type="ARBA" id="ARBA00023125"/>
    </source>
</evidence>
<feature type="DNA-binding region" description="OmpR/PhoB-type" evidence="6">
    <location>
        <begin position="1"/>
        <end position="97"/>
    </location>
</feature>
<accession>A0A420EQG2</accession>
<dbReference type="PANTHER" id="PTHR35807:SF1">
    <property type="entry name" value="TRANSCRIPTIONAL REGULATOR REDD"/>
    <property type="match status" value="1"/>
</dbReference>
<dbReference type="PANTHER" id="PTHR35807">
    <property type="entry name" value="TRANSCRIPTIONAL REGULATOR REDD-RELATED"/>
    <property type="match status" value="1"/>
</dbReference>
<gene>
    <name evidence="8" type="ORF">D7I43_30810</name>
</gene>
<organism evidence="8 9">
    <name type="scientific">Micromonospora globbae</name>
    <dbReference type="NCBI Taxonomy" id="1894969"/>
    <lineage>
        <taxon>Bacteria</taxon>
        <taxon>Bacillati</taxon>
        <taxon>Actinomycetota</taxon>
        <taxon>Actinomycetes</taxon>
        <taxon>Micromonosporales</taxon>
        <taxon>Micromonosporaceae</taxon>
        <taxon>Micromonospora</taxon>
    </lineage>
</organism>
<keyword evidence="5" id="KW-0802">TPR repeat</keyword>
<dbReference type="SMART" id="SM00862">
    <property type="entry name" value="Trans_reg_C"/>
    <property type="match status" value="1"/>
</dbReference>
<proteinExistence type="inferred from homology"/>
<comment type="caution">
    <text evidence="8">The sequence shown here is derived from an EMBL/GenBank/DDBJ whole genome shotgun (WGS) entry which is preliminary data.</text>
</comment>
<dbReference type="RefSeq" id="WP_120332084.1">
    <property type="nucleotide sequence ID" value="NZ_RAQQ01000042.1"/>
</dbReference>
<reference evidence="8 9" key="1">
    <citation type="journal article" date="2018" name="Int. J. Syst. Evol. Microbiol.">
        <title>Micromonospora globbae sp. nov., an endophytic actinomycete isolated from roots of Globba winitii C. H. Wright.</title>
        <authorList>
            <person name="Kuncharoen N."/>
            <person name="Pittayakhajonwut P."/>
            <person name="Tanasupawat S."/>
        </authorList>
    </citation>
    <scope>NUCLEOTIDE SEQUENCE [LARGE SCALE GENOMIC DNA]</scope>
    <source>
        <strain evidence="8 9">WPS1-2</strain>
    </source>
</reference>
<dbReference type="SUPFAM" id="SSF48452">
    <property type="entry name" value="TPR-like"/>
    <property type="match status" value="3"/>
</dbReference>
<feature type="repeat" description="TPR" evidence="5">
    <location>
        <begin position="707"/>
        <end position="740"/>
    </location>
</feature>
<dbReference type="InterPro" id="IPR027417">
    <property type="entry name" value="P-loop_NTPase"/>
</dbReference>
<feature type="repeat" description="TPR" evidence="5">
    <location>
        <begin position="867"/>
        <end position="900"/>
    </location>
</feature>
<dbReference type="InterPro" id="IPR036388">
    <property type="entry name" value="WH-like_DNA-bd_sf"/>
</dbReference>
<evidence type="ECO:0000259" key="7">
    <source>
        <dbReference type="PROSITE" id="PS51755"/>
    </source>
</evidence>
<dbReference type="InterPro" id="IPR011990">
    <property type="entry name" value="TPR-like_helical_dom_sf"/>
</dbReference>
<evidence type="ECO:0000313" key="8">
    <source>
        <dbReference type="EMBL" id="RKF22919.1"/>
    </source>
</evidence>
<protein>
    <submittedName>
        <fullName evidence="8">Tetratricopeptide repeat protein</fullName>
    </submittedName>
</protein>
<dbReference type="InterPro" id="IPR001867">
    <property type="entry name" value="OmpR/PhoB-type_DNA-bd"/>
</dbReference>
<dbReference type="SMART" id="SM00028">
    <property type="entry name" value="TPR"/>
    <property type="match status" value="7"/>
</dbReference>
<dbReference type="PROSITE" id="PS50005">
    <property type="entry name" value="TPR"/>
    <property type="match status" value="5"/>
</dbReference>
<dbReference type="SMART" id="SM01043">
    <property type="entry name" value="BTAD"/>
    <property type="match status" value="1"/>
</dbReference>
<dbReference type="GO" id="GO:0000160">
    <property type="term" value="P:phosphorelay signal transduction system"/>
    <property type="evidence" value="ECO:0007669"/>
    <property type="project" value="InterPro"/>
</dbReference>
<evidence type="ECO:0000256" key="1">
    <source>
        <dbReference type="ARBA" id="ARBA00005820"/>
    </source>
</evidence>
<comment type="similarity">
    <text evidence="1">Belongs to the AfsR/DnrI/RedD regulatory family.</text>
</comment>
<dbReference type="Gene3D" id="3.40.50.300">
    <property type="entry name" value="P-loop containing nucleotide triphosphate hydrolases"/>
    <property type="match status" value="1"/>
</dbReference>